<reference evidence="7" key="2">
    <citation type="submission" date="2018-10" db="EMBL/GenBank/DDBJ databases">
        <title>De novo assembly of a Great Dane genome.</title>
        <authorList>
            <person name="Kidd J.M."/>
            <person name="Pendleton A.L."/>
            <person name="Shen F."/>
            <person name="Emery S."/>
        </authorList>
    </citation>
    <scope>NUCLEOTIDE SEQUENCE [LARGE SCALE GENOMIC DNA]</scope>
    <source>
        <strain evidence="7">Great Dane</strain>
    </source>
</reference>
<dbReference type="Gene3D" id="1.10.30.10">
    <property type="entry name" value="High mobility group box domain"/>
    <property type="match status" value="1"/>
</dbReference>
<proteinExistence type="predicted"/>
<evidence type="ECO:0000259" key="4">
    <source>
        <dbReference type="PROSITE" id="PS50888"/>
    </source>
</evidence>
<organism evidence="7 9">
    <name type="scientific">Canis lupus familiaris</name>
    <name type="common">Dog</name>
    <name type="synonym">Canis familiaris</name>
    <dbReference type="NCBI Taxonomy" id="9615"/>
    <lineage>
        <taxon>Eukaryota</taxon>
        <taxon>Metazoa</taxon>
        <taxon>Chordata</taxon>
        <taxon>Craniata</taxon>
        <taxon>Vertebrata</taxon>
        <taxon>Euteleostomi</taxon>
        <taxon>Mammalia</taxon>
        <taxon>Eutheria</taxon>
        <taxon>Laurasiatheria</taxon>
        <taxon>Carnivora</taxon>
        <taxon>Caniformia</taxon>
        <taxon>Canidae</taxon>
        <taxon>Canis</taxon>
    </lineage>
</organism>
<dbReference type="GO" id="GO:0048477">
    <property type="term" value="P:oogenesis"/>
    <property type="evidence" value="ECO:0007669"/>
    <property type="project" value="Ensembl"/>
</dbReference>
<dbReference type="OrthoDB" id="1919336at2759"/>
<evidence type="ECO:0000313" key="7">
    <source>
        <dbReference type="Ensembl" id="ENSCAFP00040012629.1"/>
    </source>
</evidence>
<feature type="DNA-binding region" description="HMG box" evidence="1">
    <location>
        <begin position="493"/>
        <end position="561"/>
    </location>
</feature>
<dbReference type="PROSITE" id="PS50888">
    <property type="entry name" value="BHLH"/>
    <property type="match status" value="1"/>
</dbReference>
<dbReference type="Pfam" id="PF00505">
    <property type="entry name" value="HMG_box"/>
    <property type="match status" value="1"/>
</dbReference>
<dbReference type="GO" id="GO:0007283">
    <property type="term" value="P:spermatogenesis"/>
    <property type="evidence" value="ECO:0007669"/>
    <property type="project" value="Ensembl"/>
</dbReference>
<dbReference type="Ensembl" id="ENSCAFT00000044988.3">
    <property type="protein sequence ID" value="ENSCAFP00000038411.3"/>
    <property type="gene ID" value="ENSCAFG00000029398.3"/>
</dbReference>
<dbReference type="Proteomes" id="UP000002254">
    <property type="component" value="Chromosome 1"/>
</dbReference>
<feature type="compositionally biased region" description="Basic residues" evidence="2">
    <location>
        <begin position="127"/>
        <end position="145"/>
    </location>
</feature>
<feature type="compositionally biased region" description="Low complexity" evidence="2">
    <location>
        <begin position="451"/>
        <end position="465"/>
    </location>
</feature>
<reference evidence="6" key="3">
    <citation type="submission" date="2019-03" db="EMBL/GenBank/DDBJ databases">
        <authorList>
            <person name="Warren W.C."/>
            <person name="Johnson G.S."/>
        </authorList>
    </citation>
    <scope>NUCLEOTIDE SEQUENCE [LARGE SCALE GENOMIC DNA]</scope>
    <source>
        <strain evidence="6">Basenji</strain>
    </source>
</reference>
<feature type="region of interest" description="Disordered" evidence="2">
    <location>
        <begin position="375"/>
        <end position="394"/>
    </location>
</feature>
<dbReference type="CDD" id="cd00083">
    <property type="entry name" value="bHLH_SF"/>
    <property type="match status" value="1"/>
</dbReference>
<dbReference type="GO" id="GO:0071300">
    <property type="term" value="P:cellular response to retinoic acid"/>
    <property type="evidence" value="ECO:0007669"/>
    <property type="project" value="Ensembl"/>
</dbReference>
<feature type="domain" description="HMG box" evidence="3">
    <location>
        <begin position="493"/>
        <end position="561"/>
    </location>
</feature>
<dbReference type="SUPFAM" id="SSF47459">
    <property type="entry name" value="HLH, helix-loop-helix DNA-binding domain"/>
    <property type="match status" value="1"/>
</dbReference>
<dbReference type="InterPro" id="IPR009071">
    <property type="entry name" value="HMG_box_dom"/>
</dbReference>
<dbReference type="GO" id="GO:0051321">
    <property type="term" value="P:meiotic cell cycle"/>
    <property type="evidence" value="ECO:0007669"/>
    <property type="project" value="Ensembl"/>
</dbReference>
<evidence type="ECO:0000313" key="5">
    <source>
        <dbReference type="Ensembl" id="ENSCAFP00000038411.3"/>
    </source>
</evidence>
<dbReference type="PROSITE" id="PS50118">
    <property type="entry name" value="HMG_BOX_2"/>
    <property type="match status" value="1"/>
</dbReference>
<feature type="compositionally biased region" description="Low complexity" evidence="2">
    <location>
        <begin position="408"/>
        <end position="418"/>
    </location>
</feature>
<feature type="region of interest" description="Disordered" evidence="2">
    <location>
        <begin position="408"/>
        <end position="489"/>
    </location>
</feature>
<dbReference type="Ensembl" id="ENSCAFT00030006889.1">
    <property type="protein sequence ID" value="ENSCAFP00030006051.1"/>
    <property type="gene ID" value="ENSCAFG00030003681.1"/>
</dbReference>
<dbReference type="AlphaFoldDB" id="A0A8C0QL52"/>
<feature type="domain" description="BHLH" evidence="4">
    <location>
        <begin position="26"/>
        <end position="80"/>
    </location>
</feature>
<dbReference type="GO" id="GO:0005634">
    <property type="term" value="C:nucleus"/>
    <property type="evidence" value="ECO:0007669"/>
    <property type="project" value="UniProtKB-UniRule"/>
</dbReference>
<dbReference type="PANTHER" id="PTHR47658">
    <property type="entry name" value="HIGH MOBILITY GROUP B PROTEIN 12-RELATED"/>
    <property type="match status" value="1"/>
</dbReference>
<evidence type="ECO:0000256" key="1">
    <source>
        <dbReference type="PROSITE-ProRule" id="PRU00267"/>
    </source>
</evidence>
<dbReference type="PANTHER" id="PTHR47658:SF1">
    <property type="entry name" value="MEIOSIS INITIATOR PROTEIN"/>
    <property type="match status" value="1"/>
</dbReference>
<dbReference type="SUPFAM" id="SSF47095">
    <property type="entry name" value="HMG-box"/>
    <property type="match status" value="1"/>
</dbReference>
<feature type="region of interest" description="Disordered" evidence="2">
    <location>
        <begin position="97"/>
        <end position="168"/>
    </location>
</feature>
<protein>
    <submittedName>
        <fullName evidence="7">Meiosis initiator</fullName>
    </submittedName>
</protein>
<dbReference type="InterPro" id="IPR036638">
    <property type="entry name" value="HLH_DNA-bd_sf"/>
</dbReference>
<dbReference type="InterPro" id="IPR036910">
    <property type="entry name" value="HMG_box_dom_sf"/>
</dbReference>
<dbReference type="CDD" id="cd21977">
    <property type="entry name" value="HMG-box_BHMG1"/>
    <property type="match status" value="1"/>
</dbReference>
<name>A0A8C0QL52_CANLF</name>
<reference evidence="7" key="4">
    <citation type="submission" date="2025-05" db="UniProtKB">
        <authorList>
            <consortium name="Ensembl"/>
        </authorList>
    </citation>
    <scope>IDENTIFICATION</scope>
</reference>
<evidence type="ECO:0000259" key="3">
    <source>
        <dbReference type="PROSITE" id="PS50118"/>
    </source>
</evidence>
<keyword evidence="1" id="KW-0539">Nucleus</keyword>
<dbReference type="Proteomes" id="UP000694542">
    <property type="component" value="Chromosome 1"/>
</dbReference>
<dbReference type="InterPro" id="IPR011598">
    <property type="entry name" value="bHLH_dom"/>
</dbReference>
<keyword evidence="1" id="KW-0238">DNA-binding</keyword>
<dbReference type="Ensembl" id="ENSCAFT00040014606.1">
    <property type="protein sequence ID" value="ENSCAFP00040012629.1"/>
    <property type="gene ID" value="ENSCAFG00040007858.1"/>
</dbReference>
<dbReference type="GO" id="GO:0090427">
    <property type="term" value="P:activation of meiosis"/>
    <property type="evidence" value="ECO:0007669"/>
    <property type="project" value="Ensembl"/>
</dbReference>
<dbReference type="GO" id="GO:0003677">
    <property type="term" value="F:DNA binding"/>
    <property type="evidence" value="ECO:0007669"/>
    <property type="project" value="UniProtKB-UniRule"/>
</dbReference>
<reference evidence="5 8" key="1">
    <citation type="journal article" date="2005" name="Nature">
        <title>Genome sequence, comparative analysis and haplotype structure of the domestic dog.</title>
        <authorList>
            <consortium name="Broad Sequencing Platform"/>
            <person name="Lindblad-Toh K."/>
            <person name="Wade C.M."/>
            <person name="Mikkelsen T.S."/>
            <person name="Karlsson E.K."/>
            <person name="Jaffe D.B."/>
            <person name="Kamal M."/>
            <person name="Clamp M."/>
            <person name="Chang J.L."/>
            <person name="Kulbokas E.J. III"/>
            <person name="Zody M.C."/>
            <person name="Mauceli E."/>
            <person name="Xie X."/>
            <person name="Breen M."/>
            <person name="Wayne R.K."/>
            <person name="Ostrander E.A."/>
            <person name="Ponting C.P."/>
            <person name="Galibert F."/>
            <person name="Smith D.R."/>
            <person name="DeJong P.J."/>
            <person name="Kirkness E."/>
            <person name="Alvarez P."/>
            <person name="Biagi T."/>
            <person name="Brockman W."/>
            <person name="Butler J."/>
            <person name="Chin C.W."/>
            <person name="Cook A."/>
            <person name="Cuff J."/>
            <person name="Daly M.J."/>
            <person name="DeCaprio D."/>
            <person name="Gnerre S."/>
            <person name="Grabherr M."/>
            <person name="Kellis M."/>
            <person name="Kleber M."/>
            <person name="Bardeleben C."/>
            <person name="Goodstadt L."/>
            <person name="Heger A."/>
            <person name="Hitte C."/>
            <person name="Kim L."/>
            <person name="Koepfli K.P."/>
            <person name="Parker H.G."/>
            <person name="Pollinger J.P."/>
            <person name="Searle S.M."/>
            <person name="Sutter N.B."/>
            <person name="Thomas R."/>
            <person name="Webber C."/>
            <person name="Baldwin J."/>
            <person name="Abebe A."/>
            <person name="Abouelleil A."/>
            <person name="Aftuck L."/>
            <person name="Ait-Zahra M."/>
            <person name="Aldredge T."/>
            <person name="Allen N."/>
            <person name="An P."/>
            <person name="Anderson S."/>
            <person name="Antoine C."/>
            <person name="Arachchi H."/>
            <person name="Aslam A."/>
            <person name="Ayotte L."/>
            <person name="Bachantsang P."/>
            <person name="Barry A."/>
            <person name="Bayul T."/>
            <person name="Benamara M."/>
            <person name="Berlin A."/>
            <person name="Bessette D."/>
            <person name="Blitshteyn B."/>
            <person name="Bloom T."/>
            <person name="Blye J."/>
            <person name="Boguslavskiy L."/>
            <person name="Bonnet C."/>
            <person name="Boukhgalter B."/>
            <person name="Brown A."/>
            <person name="Cahill P."/>
            <person name="Calixte N."/>
            <person name="Camarata J."/>
            <person name="Cheshatsang Y."/>
            <person name="Chu J."/>
            <person name="Citroen M."/>
            <person name="Collymore A."/>
            <person name="Cooke P."/>
            <person name="Dawoe T."/>
            <person name="Daza R."/>
            <person name="Decktor K."/>
            <person name="DeGray S."/>
            <person name="Dhargay N."/>
            <person name="Dooley K."/>
            <person name="Dooley K."/>
            <person name="Dorje P."/>
            <person name="Dorjee K."/>
            <person name="Dorris L."/>
            <person name="Duffey N."/>
            <person name="Dupes A."/>
            <person name="Egbiremolen O."/>
            <person name="Elong R."/>
            <person name="Falk J."/>
            <person name="Farina A."/>
            <person name="Faro S."/>
            <person name="Ferguson D."/>
            <person name="Ferreira P."/>
            <person name="Fisher S."/>
            <person name="FitzGerald M."/>
            <person name="Foley K."/>
            <person name="Foley C."/>
            <person name="Franke A."/>
            <person name="Friedrich D."/>
            <person name="Gage D."/>
            <person name="Garber M."/>
            <person name="Gearin G."/>
            <person name="Giannoukos G."/>
            <person name="Goode T."/>
            <person name="Goyette A."/>
            <person name="Graham J."/>
            <person name="Grandbois E."/>
            <person name="Gyaltsen K."/>
            <person name="Hafez N."/>
            <person name="Hagopian D."/>
            <person name="Hagos B."/>
            <person name="Hall J."/>
            <person name="Healy C."/>
            <person name="Hegarty R."/>
            <person name="Honan T."/>
            <person name="Horn A."/>
            <person name="Houde N."/>
            <person name="Hughes L."/>
            <person name="Hunnicutt L."/>
            <person name="Husby M."/>
            <person name="Jester B."/>
            <person name="Jones C."/>
            <person name="Kamat A."/>
            <person name="Kanga B."/>
            <person name="Kells C."/>
            <person name="Khazanovich D."/>
            <person name="Kieu A.C."/>
            <person name="Kisner P."/>
            <person name="Kumar M."/>
            <person name="Lance K."/>
            <person name="Landers T."/>
            <person name="Lara M."/>
            <person name="Lee W."/>
            <person name="Leger J.P."/>
            <person name="Lennon N."/>
            <person name="Leuper L."/>
            <person name="LeVine S."/>
            <person name="Liu J."/>
            <person name="Liu X."/>
            <person name="Lokyitsang Y."/>
            <person name="Lokyitsang T."/>
            <person name="Lui A."/>
            <person name="Macdonald J."/>
            <person name="Major J."/>
            <person name="Marabella R."/>
            <person name="Maru K."/>
            <person name="Matthews C."/>
            <person name="McDonough S."/>
            <person name="Mehta T."/>
            <person name="Meldrim J."/>
            <person name="Melnikov A."/>
            <person name="Meneus L."/>
            <person name="Mihalev A."/>
            <person name="Mihova T."/>
            <person name="Miller K."/>
            <person name="Mittelman R."/>
            <person name="Mlenga V."/>
            <person name="Mulrain L."/>
            <person name="Munson G."/>
            <person name="Navidi A."/>
            <person name="Naylor J."/>
            <person name="Nguyen T."/>
            <person name="Nguyen N."/>
            <person name="Nguyen C."/>
            <person name="Nguyen T."/>
            <person name="Nicol R."/>
            <person name="Norbu N."/>
            <person name="Norbu C."/>
            <person name="Novod N."/>
            <person name="Nyima T."/>
            <person name="Olandt P."/>
            <person name="O'Neill B."/>
            <person name="O'Neill K."/>
            <person name="Osman S."/>
            <person name="Oyono L."/>
            <person name="Patti C."/>
            <person name="Perrin D."/>
            <person name="Phunkhang P."/>
            <person name="Pierre F."/>
            <person name="Priest M."/>
            <person name="Rachupka A."/>
            <person name="Raghuraman S."/>
            <person name="Rameau R."/>
            <person name="Ray V."/>
            <person name="Raymond C."/>
            <person name="Rege F."/>
            <person name="Rise C."/>
            <person name="Rogers J."/>
            <person name="Rogov P."/>
            <person name="Sahalie J."/>
            <person name="Settipalli S."/>
            <person name="Sharpe T."/>
            <person name="Shea T."/>
            <person name="Sheehan M."/>
            <person name="Sherpa N."/>
            <person name="Shi J."/>
            <person name="Shih D."/>
            <person name="Sloan J."/>
            <person name="Smith C."/>
            <person name="Sparrow T."/>
            <person name="Stalker J."/>
            <person name="Stange-Thomann N."/>
            <person name="Stavropoulos S."/>
            <person name="Stone C."/>
            <person name="Stone S."/>
            <person name="Sykes S."/>
            <person name="Tchuinga P."/>
            <person name="Tenzing P."/>
            <person name="Tesfaye S."/>
            <person name="Thoulutsang D."/>
            <person name="Thoulutsang Y."/>
            <person name="Topham K."/>
            <person name="Topping I."/>
            <person name="Tsamla T."/>
            <person name="Vassiliev H."/>
            <person name="Venkataraman V."/>
            <person name="Vo A."/>
            <person name="Wangchuk T."/>
            <person name="Wangdi T."/>
            <person name="Weiand M."/>
            <person name="Wilkinson J."/>
            <person name="Wilson A."/>
            <person name="Yadav S."/>
            <person name="Yang S."/>
            <person name="Yang X."/>
            <person name="Young G."/>
            <person name="Yu Q."/>
            <person name="Zainoun J."/>
            <person name="Zembek L."/>
            <person name="Zimmer A."/>
            <person name="Lander E.S."/>
        </authorList>
    </citation>
    <scope>NUCLEOTIDE SEQUENCE [LARGE SCALE GENOMIC DNA]</scope>
    <source>
        <strain evidence="5">Boxer</strain>
    </source>
</reference>
<gene>
    <name evidence="5" type="primary">MEIOSIN</name>
</gene>
<feature type="region of interest" description="Disordered" evidence="2">
    <location>
        <begin position="1"/>
        <end position="42"/>
    </location>
</feature>
<sequence>MWGSSRNLCSPEWPRASSLGSSDRCPHQNQLSAQTRRQRKNHTSKLHELALLLPVALKTGIKKLTKKEILLHVLHYIQYLQRSIDVAKALLKFHTTNGEGGHGGCAGRNSASGAMRRRHSTPSSSPHSRKSRLQGACRKPRKKKLTGFSERQTRAQNPRRSLALDKPKKWMTLSPEQQGRNAVGTATPSRCASSCCHPKVASSLPQGDRKGGQLTLLDMAENSIHCDFSGCCCRIGGPGDGLYCAFKAQQGAERIHFLNRTQPHPRQKLVFYDSSEELDKDSPDADPWLPAWTPEGSPHGSLLDLGPPQIANWSVTGHPSEILGFSPSLFSSPGKLPPEQILEDGTEFLTQALFEEVWLDPMPSLSDSMLEALQNKEMPSEAPEDAPDPHGLCQSSVSLDHCYLSLSENSKVPSSSSSEDTDTESEWKQQEDTQADPEGLPSSSDEDRDCTWTPTRRTTTLPTAGRKAKKGRAGRGPTKPKENKKAPCQPQMKKKCVNGFIMFCRMNRKQYIRACPGTASTAATKELAQLWRVMTQQERRPYCIKARRFSLQHNRIVKQDSSSSEDEDWGTPKPFYQLLAEKARRSPDLASQLPPQHY</sequence>
<evidence type="ECO:0000313" key="6">
    <source>
        <dbReference type="Ensembl" id="ENSCAFP00030006051.1"/>
    </source>
</evidence>
<evidence type="ECO:0000256" key="2">
    <source>
        <dbReference type="SAM" id="MobiDB-lite"/>
    </source>
</evidence>
<evidence type="ECO:0000313" key="8">
    <source>
        <dbReference type="Proteomes" id="UP000002254"/>
    </source>
</evidence>
<dbReference type="GO" id="GO:0006357">
    <property type="term" value="P:regulation of transcription by RNA polymerase II"/>
    <property type="evidence" value="ECO:0007669"/>
    <property type="project" value="Ensembl"/>
</dbReference>
<dbReference type="SMART" id="SM00398">
    <property type="entry name" value="HMG"/>
    <property type="match status" value="1"/>
</dbReference>
<dbReference type="GO" id="GO:0046983">
    <property type="term" value="F:protein dimerization activity"/>
    <property type="evidence" value="ECO:0007669"/>
    <property type="project" value="InterPro"/>
</dbReference>
<evidence type="ECO:0000313" key="9">
    <source>
        <dbReference type="Proteomes" id="UP000694542"/>
    </source>
</evidence>
<dbReference type="Proteomes" id="UP000694429">
    <property type="component" value="Chromosome 1"/>
</dbReference>
<accession>A0A8C0QL52</accession>